<feature type="transmembrane region" description="Helical" evidence="1">
    <location>
        <begin position="52"/>
        <end position="74"/>
    </location>
</feature>
<evidence type="ECO:0000313" key="2">
    <source>
        <dbReference type="EMBL" id="MEJ8566690.1"/>
    </source>
</evidence>
<name>A0AAW9RE37_9GAMM</name>
<dbReference type="Pfam" id="PF09955">
    <property type="entry name" value="DUF2189"/>
    <property type="match status" value="1"/>
</dbReference>
<accession>A0AAW9RE37</accession>
<gene>
    <name evidence="2" type="ORF">V3330_03530</name>
</gene>
<dbReference type="AlphaFoldDB" id="A0AAW9RE37"/>
<reference evidence="2 3" key="1">
    <citation type="submission" date="2024-02" db="EMBL/GenBank/DDBJ databases">
        <title>A novel Wenzhouxiangellaceae bacterium, isolated from coastal sediments.</title>
        <authorList>
            <person name="Du Z.-J."/>
            <person name="Ye Y.-Q."/>
            <person name="Zhang X.-Y."/>
        </authorList>
    </citation>
    <scope>NUCLEOTIDE SEQUENCE [LARGE SCALE GENOMIC DNA]</scope>
    <source>
        <strain evidence="2 3">CH-27</strain>
    </source>
</reference>
<keyword evidence="1" id="KW-1133">Transmembrane helix</keyword>
<feature type="transmembrane region" description="Helical" evidence="1">
    <location>
        <begin position="80"/>
        <end position="102"/>
    </location>
</feature>
<feature type="transmembrane region" description="Helical" evidence="1">
    <location>
        <begin position="123"/>
        <end position="143"/>
    </location>
</feature>
<keyword evidence="1" id="KW-0812">Transmembrane</keyword>
<dbReference type="EMBL" id="JAZHOG010000002">
    <property type="protein sequence ID" value="MEJ8566690.1"/>
    <property type="molecule type" value="Genomic_DNA"/>
</dbReference>
<feature type="transmembrane region" description="Helical" evidence="1">
    <location>
        <begin position="163"/>
        <end position="188"/>
    </location>
</feature>
<feature type="transmembrane region" description="Helical" evidence="1">
    <location>
        <begin position="219"/>
        <end position="249"/>
    </location>
</feature>
<comment type="caution">
    <text evidence="2">The sequence shown here is derived from an EMBL/GenBank/DDBJ whole genome shotgun (WGS) entry which is preliminary data.</text>
</comment>
<evidence type="ECO:0000256" key="1">
    <source>
        <dbReference type="SAM" id="Phobius"/>
    </source>
</evidence>
<organism evidence="2 3">
    <name type="scientific">Elongatibacter sediminis</name>
    <dbReference type="NCBI Taxonomy" id="3119006"/>
    <lineage>
        <taxon>Bacteria</taxon>
        <taxon>Pseudomonadati</taxon>
        <taxon>Pseudomonadota</taxon>
        <taxon>Gammaproteobacteria</taxon>
        <taxon>Chromatiales</taxon>
        <taxon>Wenzhouxiangellaceae</taxon>
        <taxon>Elongatibacter</taxon>
    </lineage>
</organism>
<sequence length="277" mass="29420">MTQTNPQNAKPEPALRSINSPESFVAPCRDLAPSAPLDWLRMGWGDFRRTPVLSLIWGAFSVALFGAVAALAWVLGGWVLLISVLSGFIFIAPLMAFALYAVSRALDAGHHPGLAETLAAIRLPFGNALVFALVLLVIFLLWARAGSMVHVFFPADTGHEWSGLLTFLAVGSAIGSVFALVTFAASAFSLPFIANREVDVVTAVVSSINAVLRNKWTMAVWVVLIVALMAAGVATALLGLAVIIPWLAYATWHGYRAALDTSGFKVLPSPHAANGND</sequence>
<dbReference type="InterPro" id="IPR018692">
    <property type="entry name" value="DUF2189"/>
</dbReference>
<keyword evidence="3" id="KW-1185">Reference proteome</keyword>
<keyword evidence="1" id="KW-0472">Membrane</keyword>
<proteinExistence type="predicted"/>
<protein>
    <submittedName>
        <fullName evidence="2">DUF2189 domain-containing protein</fullName>
    </submittedName>
</protein>
<evidence type="ECO:0000313" key="3">
    <source>
        <dbReference type="Proteomes" id="UP001359886"/>
    </source>
</evidence>
<dbReference type="Proteomes" id="UP001359886">
    <property type="component" value="Unassembled WGS sequence"/>
</dbReference>
<dbReference type="RefSeq" id="WP_354694012.1">
    <property type="nucleotide sequence ID" value="NZ_JAZHOG010000002.1"/>
</dbReference>